<evidence type="ECO:0000313" key="3">
    <source>
        <dbReference type="Proteomes" id="UP000236370"/>
    </source>
</evidence>
<gene>
    <name evidence="2" type="ORF">CK820_G0039885</name>
</gene>
<dbReference type="AlphaFoldDB" id="A0A2J8KB95"/>
<proteinExistence type="predicted"/>
<dbReference type="Pfam" id="PF08366">
    <property type="entry name" value="LLGL"/>
    <property type="match status" value="1"/>
</dbReference>
<dbReference type="Proteomes" id="UP000236370">
    <property type="component" value="Unassembled WGS sequence"/>
</dbReference>
<evidence type="ECO:0000259" key="1">
    <source>
        <dbReference type="Pfam" id="PF08366"/>
    </source>
</evidence>
<dbReference type="PANTHER" id="PTHR10241:SF20">
    <property type="entry name" value="LLGL SCRIBBLE CELL POLARITY COMPLEX COMPONENT 2"/>
    <property type="match status" value="1"/>
</dbReference>
<feature type="non-terminal residue" evidence="2">
    <location>
        <position position="1"/>
    </location>
</feature>
<evidence type="ECO:0000313" key="2">
    <source>
        <dbReference type="EMBL" id="PNI32305.1"/>
    </source>
</evidence>
<comment type="caution">
    <text evidence="2">The sequence shown here is derived from an EMBL/GenBank/DDBJ whole genome shotgun (WGS) entry which is preliminary data.</text>
</comment>
<dbReference type="EMBL" id="NBAG03000379">
    <property type="protein sequence ID" value="PNI32305.1"/>
    <property type="molecule type" value="Genomic_DNA"/>
</dbReference>
<dbReference type="InterPro" id="IPR013577">
    <property type="entry name" value="LLGL2"/>
</dbReference>
<organism evidence="2 3">
    <name type="scientific">Pan troglodytes</name>
    <name type="common">Chimpanzee</name>
    <dbReference type="NCBI Taxonomy" id="9598"/>
    <lineage>
        <taxon>Eukaryota</taxon>
        <taxon>Metazoa</taxon>
        <taxon>Chordata</taxon>
        <taxon>Craniata</taxon>
        <taxon>Vertebrata</taxon>
        <taxon>Euteleostomi</taxon>
        <taxon>Mammalia</taxon>
        <taxon>Eutheria</taxon>
        <taxon>Euarchontoglires</taxon>
        <taxon>Primates</taxon>
        <taxon>Haplorrhini</taxon>
        <taxon>Catarrhini</taxon>
        <taxon>Hominidae</taxon>
        <taxon>Pan</taxon>
    </lineage>
</organism>
<accession>A0A2J8KB95</accession>
<sequence>TRILWLTTRQGLPFTIFQGGMPRASYGDRHCISVIHDGQQTAFDFTSRVIDFTVLTEADPAAAVGADHCRRQPAERTLLHHGVAN</sequence>
<protein>
    <submittedName>
        <fullName evidence="2">LLGL2 isoform 11</fullName>
    </submittedName>
</protein>
<name>A0A2J8KB95_PANTR</name>
<feature type="domain" description="Lethal giant larvae homologue 2" evidence="1">
    <location>
        <begin position="1"/>
        <end position="59"/>
    </location>
</feature>
<dbReference type="PANTHER" id="PTHR10241">
    <property type="entry name" value="LETHAL 2 GIANT LARVAE PROTEIN"/>
    <property type="match status" value="1"/>
</dbReference>
<reference evidence="2 3" key="1">
    <citation type="submission" date="2017-12" db="EMBL/GenBank/DDBJ databases">
        <title>High-resolution comparative analysis of great ape genomes.</title>
        <authorList>
            <person name="Pollen A."/>
            <person name="Hastie A."/>
            <person name="Hormozdiari F."/>
            <person name="Dougherty M."/>
            <person name="Liu R."/>
            <person name="Chaisson M."/>
            <person name="Hoppe E."/>
            <person name="Hill C."/>
            <person name="Pang A."/>
            <person name="Hillier L."/>
            <person name="Baker C."/>
            <person name="Armstrong J."/>
            <person name="Shendure J."/>
            <person name="Paten B."/>
            <person name="Wilson R."/>
            <person name="Chao H."/>
            <person name="Schneider V."/>
            <person name="Ventura M."/>
            <person name="Kronenberg Z."/>
            <person name="Murali S."/>
            <person name="Gordon D."/>
            <person name="Cantsilieris S."/>
            <person name="Munson K."/>
            <person name="Nelson B."/>
            <person name="Raja A."/>
            <person name="Underwood J."/>
            <person name="Diekhans M."/>
            <person name="Fiddes I."/>
            <person name="Haussler D."/>
            <person name="Eichler E."/>
        </authorList>
    </citation>
    <scope>NUCLEOTIDE SEQUENCE [LARGE SCALE GENOMIC DNA]</scope>
    <source>
        <strain evidence="2">Yerkes chimp pedigree #C0471</strain>
    </source>
</reference>